<accession>A0A844Y3D9</accession>
<dbReference type="OrthoDB" id="5288711at2"/>
<dbReference type="AlphaFoldDB" id="A0A844Y3D9"/>
<evidence type="ECO:0000256" key="7">
    <source>
        <dbReference type="SAM" id="Phobius"/>
    </source>
</evidence>
<dbReference type="Gene3D" id="1.20.1560.10">
    <property type="entry name" value="ABC transporter type 1, transmembrane domain"/>
    <property type="match status" value="1"/>
</dbReference>
<dbReference type="PANTHER" id="PTHR24221:SF654">
    <property type="entry name" value="ATP-BINDING CASSETTE SUB-FAMILY B MEMBER 6"/>
    <property type="match status" value="1"/>
</dbReference>
<dbReference type="InterPro" id="IPR027417">
    <property type="entry name" value="P-loop_NTPase"/>
</dbReference>
<proteinExistence type="predicted"/>
<evidence type="ECO:0000256" key="1">
    <source>
        <dbReference type="ARBA" id="ARBA00004651"/>
    </source>
</evidence>
<dbReference type="SUPFAM" id="SSF52540">
    <property type="entry name" value="P-loop containing nucleoside triphosphate hydrolases"/>
    <property type="match status" value="1"/>
</dbReference>
<dbReference type="EMBL" id="WTYF01000004">
    <property type="protein sequence ID" value="MXO51833.1"/>
    <property type="molecule type" value="Genomic_DNA"/>
</dbReference>
<dbReference type="InterPro" id="IPR003593">
    <property type="entry name" value="AAA+_ATPase"/>
</dbReference>
<gene>
    <name evidence="10" type="ORF">GRI42_11020</name>
</gene>
<feature type="transmembrane region" description="Helical" evidence="7">
    <location>
        <begin position="160"/>
        <end position="180"/>
    </location>
</feature>
<dbReference type="Proteomes" id="UP000444185">
    <property type="component" value="Unassembled WGS sequence"/>
</dbReference>
<dbReference type="GO" id="GO:0034040">
    <property type="term" value="F:ATPase-coupled lipid transmembrane transporter activity"/>
    <property type="evidence" value="ECO:0007669"/>
    <property type="project" value="TreeGrafter"/>
</dbReference>
<feature type="transmembrane region" description="Helical" evidence="7">
    <location>
        <begin position="21"/>
        <end position="45"/>
    </location>
</feature>
<evidence type="ECO:0000256" key="6">
    <source>
        <dbReference type="ARBA" id="ARBA00023136"/>
    </source>
</evidence>
<dbReference type="Gene3D" id="3.40.50.300">
    <property type="entry name" value="P-loop containing nucleotide triphosphate hydrolases"/>
    <property type="match status" value="1"/>
</dbReference>
<evidence type="ECO:0000259" key="9">
    <source>
        <dbReference type="PROSITE" id="PS50929"/>
    </source>
</evidence>
<keyword evidence="2 7" id="KW-0812">Transmembrane</keyword>
<dbReference type="InterPro" id="IPR036640">
    <property type="entry name" value="ABC1_TM_sf"/>
</dbReference>
<evidence type="ECO:0000313" key="10">
    <source>
        <dbReference type="EMBL" id="MXO51833.1"/>
    </source>
</evidence>
<feature type="transmembrane region" description="Helical" evidence="7">
    <location>
        <begin position="65"/>
        <end position="83"/>
    </location>
</feature>
<dbReference type="PROSITE" id="PS50929">
    <property type="entry name" value="ABC_TM1F"/>
    <property type="match status" value="1"/>
</dbReference>
<dbReference type="GO" id="GO:0005524">
    <property type="term" value="F:ATP binding"/>
    <property type="evidence" value="ECO:0007669"/>
    <property type="project" value="UniProtKB-KW"/>
</dbReference>
<dbReference type="GO" id="GO:0005886">
    <property type="term" value="C:plasma membrane"/>
    <property type="evidence" value="ECO:0007669"/>
    <property type="project" value="UniProtKB-SubCell"/>
</dbReference>
<evidence type="ECO:0000256" key="4">
    <source>
        <dbReference type="ARBA" id="ARBA00022840"/>
    </source>
</evidence>
<dbReference type="Pfam" id="PF00664">
    <property type="entry name" value="ABC_membrane"/>
    <property type="match status" value="1"/>
</dbReference>
<dbReference type="InterPro" id="IPR039421">
    <property type="entry name" value="Type_1_exporter"/>
</dbReference>
<feature type="domain" description="ABC transporter" evidence="8">
    <location>
        <begin position="339"/>
        <end position="552"/>
    </location>
</feature>
<feature type="transmembrane region" description="Helical" evidence="7">
    <location>
        <begin position="136"/>
        <end position="154"/>
    </location>
</feature>
<dbReference type="PANTHER" id="PTHR24221">
    <property type="entry name" value="ATP-BINDING CASSETTE SUB-FAMILY B"/>
    <property type="match status" value="1"/>
</dbReference>
<dbReference type="RefSeq" id="WP_160608530.1">
    <property type="nucleotide sequence ID" value="NZ_WTYF01000004.1"/>
</dbReference>
<dbReference type="PROSITE" id="PS00211">
    <property type="entry name" value="ABC_TRANSPORTER_1"/>
    <property type="match status" value="1"/>
</dbReference>
<evidence type="ECO:0000256" key="3">
    <source>
        <dbReference type="ARBA" id="ARBA00022741"/>
    </source>
</evidence>
<keyword evidence="3" id="KW-0547">Nucleotide-binding</keyword>
<dbReference type="GO" id="GO:0016887">
    <property type="term" value="F:ATP hydrolysis activity"/>
    <property type="evidence" value="ECO:0007669"/>
    <property type="project" value="InterPro"/>
</dbReference>
<reference evidence="10 11" key="1">
    <citation type="submission" date="2019-12" db="EMBL/GenBank/DDBJ databases">
        <title>Genomic-based taxomic classification of the family Erythrobacteraceae.</title>
        <authorList>
            <person name="Xu L."/>
        </authorList>
    </citation>
    <scope>NUCLEOTIDE SEQUENCE [LARGE SCALE GENOMIC DNA]</scope>
    <source>
        <strain evidence="10 11">DSM 16225</strain>
    </source>
</reference>
<keyword evidence="6 7" id="KW-0472">Membrane</keyword>
<dbReference type="SMART" id="SM00382">
    <property type="entry name" value="AAA"/>
    <property type="match status" value="1"/>
</dbReference>
<dbReference type="InterPro" id="IPR011527">
    <property type="entry name" value="ABC1_TM_dom"/>
</dbReference>
<evidence type="ECO:0000256" key="2">
    <source>
        <dbReference type="ARBA" id="ARBA00022692"/>
    </source>
</evidence>
<comment type="caution">
    <text evidence="10">The sequence shown here is derived from an EMBL/GenBank/DDBJ whole genome shotgun (WGS) entry which is preliminary data.</text>
</comment>
<dbReference type="SUPFAM" id="SSF90123">
    <property type="entry name" value="ABC transporter transmembrane region"/>
    <property type="match status" value="1"/>
</dbReference>
<keyword evidence="11" id="KW-1185">Reference proteome</keyword>
<evidence type="ECO:0000313" key="11">
    <source>
        <dbReference type="Proteomes" id="UP000444185"/>
    </source>
</evidence>
<dbReference type="InterPro" id="IPR003439">
    <property type="entry name" value="ABC_transporter-like_ATP-bd"/>
</dbReference>
<protein>
    <submittedName>
        <fullName evidence="10">ATP-binding cassette domain-containing protein</fullName>
    </submittedName>
</protein>
<organism evidence="10 11">
    <name type="scientific">Qipengyuania gaetbuli</name>
    <dbReference type="NCBI Taxonomy" id="266952"/>
    <lineage>
        <taxon>Bacteria</taxon>
        <taxon>Pseudomonadati</taxon>
        <taxon>Pseudomonadota</taxon>
        <taxon>Alphaproteobacteria</taxon>
        <taxon>Sphingomonadales</taxon>
        <taxon>Erythrobacteraceae</taxon>
        <taxon>Qipengyuania</taxon>
    </lineage>
</organism>
<keyword evidence="5 7" id="KW-1133">Transmembrane helix</keyword>
<dbReference type="Pfam" id="PF00005">
    <property type="entry name" value="ABC_tran"/>
    <property type="match status" value="1"/>
</dbReference>
<dbReference type="CDD" id="cd03228">
    <property type="entry name" value="ABCC_MRP_Like"/>
    <property type="match status" value="1"/>
</dbReference>
<comment type="subcellular location">
    <subcellularLocation>
        <location evidence="1">Cell membrane</location>
        <topology evidence="1">Multi-pass membrane protein</topology>
    </subcellularLocation>
</comment>
<sequence length="553" mass="57876">MASRQALREVIAAGGRRRFAAVVALSLLAAITEGAGFVLLVPLLAALGGAEMPLGLALSRWPIEGLLGVFVILVAIRAGVEVLRRLAVQDLRIAVVDGLRLRAVDAVLGAGWRWSSGLAEGEAEALLITDIERCSYAVELCGTLVRLAASLGALSIAALVISPLAALAGFGLGALALVLLSPMRRRARKLGELLSARYDELHARLGESLRALRVIKSFGREKAQSRRIAGALGDLRAVERGYVLSSSLAHAMLQLFGAVLAALGVWVALEVFAMPLAVVLALAALFVRALPQVGELQASAQGWAHAASALDRALSMTERGLQHAEALGAEQVPKLQRVLAMHGVGYAHREGHSALEHIDLEIAAGTMVALCGPSGAGKSTLADLCAGLTGPDAGAITVDGVALTEVNRIAWRKRVAYVQQEPVLFSASVRDNFLFVEPEADEAQMMQALGAAHAGFVHSLPGGLDCDLGNAGRALSGGEKQRIALARALMRKPDLIILDEATSALDAGSEEAIAAALRELAGKTTVIAIAHRGKLREMADWIVTLENGRLSIG</sequence>
<dbReference type="PROSITE" id="PS50893">
    <property type="entry name" value="ABC_TRANSPORTER_2"/>
    <property type="match status" value="1"/>
</dbReference>
<keyword evidence="4 10" id="KW-0067">ATP-binding</keyword>
<name>A0A844Y3D9_9SPHN</name>
<dbReference type="InterPro" id="IPR017871">
    <property type="entry name" value="ABC_transporter-like_CS"/>
</dbReference>
<evidence type="ECO:0000259" key="8">
    <source>
        <dbReference type="PROSITE" id="PS50893"/>
    </source>
</evidence>
<evidence type="ECO:0000256" key="5">
    <source>
        <dbReference type="ARBA" id="ARBA00022989"/>
    </source>
</evidence>
<feature type="domain" description="ABC transmembrane type-1" evidence="9">
    <location>
        <begin position="20"/>
        <end position="305"/>
    </location>
</feature>
<dbReference type="GO" id="GO:0140359">
    <property type="term" value="F:ABC-type transporter activity"/>
    <property type="evidence" value="ECO:0007669"/>
    <property type="project" value="InterPro"/>
</dbReference>